<accession>A0A497XML9</accession>
<dbReference type="PROSITE" id="PS51257">
    <property type="entry name" value="PROKAR_LIPOPROTEIN"/>
    <property type="match status" value="1"/>
</dbReference>
<dbReference type="RefSeq" id="WP_121288034.1">
    <property type="nucleotide sequence ID" value="NZ_RCCK01000017.1"/>
</dbReference>
<comment type="caution">
    <text evidence="1">The sequence shown here is derived from an EMBL/GenBank/DDBJ whole genome shotgun (WGS) entry which is preliminary data.</text>
</comment>
<evidence type="ECO:0000313" key="4">
    <source>
        <dbReference type="Proteomes" id="UP000297429"/>
    </source>
</evidence>
<dbReference type="EMBL" id="RCCK01000017">
    <property type="protein sequence ID" value="RLJ69313.1"/>
    <property type="molecule type" value="Genomic_DNA"/>
</dbReference>
<name>A0A497XML9_9SPHI</name>
<dbReference type="EMBL" id="SOPX01000003">
    <property type="protein sequence ID" value="TFB30309.1"/>
    <property type="molecule type" value="Genomic_DNA"/>
</dbReference>
<evidence type="ECO:0000313" key="3">
    <source>
        <dbReference type="Proteomes" id="UP000273898"/>
    </source>
</evidence>
<reference evidence="1 3" key="1">
    <citation type="submission" date="2018-10" db="EMBL/GenBank/DDBJ databases">
        <title>Genomic Encyclopedia of Archaeal and Bacterial Type Strains, Phase II (KMG-II): from individual species to whole genera.</title>
        <authorList>
            <person name="Goeker M."/>
        </authorList>
    </citation>
    <scope>NUCLEOTIDE SEQUENCE [LARGE SCALE GENOMIC DNA]</scope>
    <source>
        <strain evidence="1 3">DSM 19624</strain>
    </source>
</reference>
<protein>
    <recommendedName>
        <fullName evidence="5">Lipocalin-like domain-containing protein</fullName>
    </recommendedName>
</protein>
<sequence length="156" mass="17790">MRKHLLTGLIALCAVSLSSCKKKEETKSNECQQRSMIIGKWTFVSKKVTDYKTGAPSTPSSNNTVNFDAASYIEFKSDNTYRWYEVYQGKVYEDRNNVTDCWSDGTFLIYLDKSKGQTIPESIKELTNNKLVFTYNILRCGSCGDYSQTVVIELKK</sequence>
<proteinExistence type="predicted"/>
<gene>
    <name evidence="1" type="ORF">BCL90_5235</name>
    <name evidence="2" type="ORF">E3V97_19270</name>
</gene>
<evidence type="ECO:0000313" key="2">
    <source>
        <dbReference type="EMBL" id="TFB30309.1"/>
    </source>
</evidence>
<evidence type="ECO:0008006" key="5">
    <source>
        <dbReference type="Google" id="ProtNLM"/>
    </source>
</evidence>
<dbReference type="AlphaFoldDB" id="A0A497XML9"/>
<evidence type="ECO:0000313" key="1">
    <source>
        <dbReference type="EMBL" id="RLJ69313.1"/>
    </source>
</evidence>
<dbReference type="Proteomes" id="UP000273898">
    <property type="component" value="Unassembled WGS sequence"/>
</dbReference>
<organism evidence="1 3">
    <name type="scientific">Pedobacter alluvionis</name>
    <dbReference type="NCBI Taxonomy" id="475253"/>
    <lineage>
        <taxon>Bacteria</taxon>
        <taxon>Pseudomonadati</taxon>
        <taxon>Bacteroidota</taxon>
        <taxon>Sphingobacteriia</taxon>
        <taxon>Sphingobacteriales</taxon>
        <taxon>Sphingobacteriaceae</taxon>
        <taxon>Pedobacter</taxon>
    </lineage>
</organism>
<dbReference type="Proteomes" id="UP000297429">
    <property type="component" value="Unassembled WGS sequence"/>
</dbReference>
<keyword evidence="4" id="KW-1185">Reference proteome</keyword>
<reference evidence="2 4" key="2">
    <citation type="submission" date="2019-03" db="EMBL/GenBank/DDBJ databases">
        <authorList>
            <person name="He R.-H."/>
        </authorList>
    </citation>
    <scope>NUCLEOTIDE SEQUENCE [LARGE SCALE GENOMIC DNA]</scope>
    <source>
        <strain evidence="2 4">DSM 19624</strain>
    </source>
</reference>